<evidence type="ECO:0000256" key="5">
    <source>
        <dbReference type="ARBA" id="ARBA00022989"/>
    </source>
</evidence>
<dbReference type="EMBL" id="LILC01000027">
    <property type="protein sequence ID" value="KOO41904.1"/>
    <property type="molecule type" value="Genomic_DNA"/>
</dbReference>
<name>A0A0M0KSU5_9BACI</name>
<dbReference type="PANTHER" id="PTHR30294:SF29">
    <property type="entry name" value="MULTIDRUG ABC TRANSPORTER PERMEASE YBHS-RELATED"/>
    <property type="match status" value="1"/>
</dbReference>
<reference evidence="11" key="1">
    <citation type="submission" date="2015-08" db="EMBL/GenBank/DDBJ databases">
        <title>Fjat-14210 dsm16467.</title>
        <authorList>
            <person name="Liu B."/>
            <person name="Wang J."/>
            <person name="Zhu Y."/>
            <person name="Liu G."/>
            <person name="Chen Q."/>
            <person name="Chen Z."/>
            <person name="Lan J."/>
            <person name="Che J."/>
            <person name="Ge C."/>
            <person name="Shi H."/>
            <person name="Pan Z."/>
            <person name="Liu X."/>
        </authorList>
    </citation>
    <scope>NUCLEOTIDE SEQUENCE [LARGE SCALE GENOMIC DNA]</scope>
    <source>
        <strain evidence="11">DSM 16467</strain>
    </source>
</reference>
<keyword evidence="11" id="KW-1185">Reference proteome</keyword>
<proteinExistence type="inferred from homology"/>
<feature type="compositionally biased region" description="Basic and acidic residues" evidence="8">
    <location>
        <begin position="365"/>
        <end position="375"/>
    </location>
</feature>
<keyword evidence="6 9" id="KW-0472">Membrane</keyword>
<comment type="subcellular location">
    <subcellularLocation>
        <location evidence="1">Cell membrane</location>
        <topology evidence="1">Multi-pass membrane protein</topology>
    </subcellularLocation>
</comment>
<evidence type="ECO:0000256" key="8">
    <source>
        <dbReference type="SAM" id="MobiDB-lite"/>
    </source>
</evidence>
<keyword evidence="3" id="KW-1003">Cell membrane</keyword>
<feature type="transmembrane region" description="Helical" evidence="9">
    <location>
        <begin position="965"/>
        <end position="987"/>
    </location>
</feature>
<comment type="caution">
    <text evidence="10">The sequence shown here is derived from an EMBL/GenBank/DDBJ whole genome shotgun (WGS) entry which is preliminary data.</text>
</comment>
<protein>
    <recommendedName>
        <fullName evidence="12">Type VII secretion protein EsaA</fullName>
    </recommendedName>
</protein>
<evidence type="ECO:0000313" key="10">
    <source>
        <dbReference type="EMBL" id="KOO41904.1"/>
    </source>
</evidence>
<dbReference type="InterPro" id="IPR051449">
    <property type="entry name" value="ABC-2_transporter_component"/>
</dbReference>
<feature type="compositionally biased region" description="Gly residues" evidence="8">
    <location>
        <begin position="379"/>
        <end position="392"/>
    </location>
</feature>
<dbReference type="GO" id="GO:0005886">
    <property type="term" value="C:plasma membrane"/>
    <property type="evidence" value="ECO:0007669"/>
    <property type="project" value="UniProtKB-SubCell"/>
</dbReference>
<evidence type="ECO:0008006" key="12">
    <source>
        <dbReference type="Google" id="ProtNLM"/>
    </source>
</evidence>
<dbReference type="NCBIfam" id="TIGR03929">
    <property type="entry name" value="T7_esaA_Nterm"/>
    <property type="match status" value="1"/>
</dbReference>
<accession>A0A0M0KSU5</accession>
<feature type="compositionally biased region" description="Low complexity" evidence="8">
    <location>
        <begin position="513"/>
        <end position="526"/>
    </location>
</feature>
<dbReference type="Gene3D" id="3.40.1710.10">
    <property type="entry name" value="abc type-2 transporter like domain"/>
    <property type="match status" value="1"/>
</dbReference>
<feature type="compositionally biased region" description="Gly residues" evidence="8">
    <location>
        <begin position="403"/>
        <end position="416"/>
    </location>
</feature>
<feature type="compositionally biased region" description="Low complexity" evidence="8">
    <location>
        <begin position="417"/>
        <end position="426"/>
    </location>
</feature>
<dbReference type="AlphaFoldDB" id="A0A0M0KSU5"/>
<evidence type="ECO:0000256" key="2">
    <source>
        <dbReference type="ARBA" id="ARBA00008338"/>
    </source>
</evidence>
<dbReference type="OrthoDB" id="4974788at2"/>
<dbReference type="STRING" id="284581.AMD01_18655"/>
<keyword evidence="4 9" id="KW-0812">Transmembrane</keyword>
<feature type="transmembrane region" description="Helical" evidence="9">
    <location>
        <begin position="906"/>
        <end position="928"/>
    </location>
</feature>
<evidence type="ECO:0000256" key="7">
    <source>
        <dbReference type="SAM" id="Coils"/>
    </source>
</evidence>
<comment type="similarity">
    <text evidence="2">Belongs to the EsaA family.</text>
</comment>
<feature type="region of interest" description="Disordered" evidence="8">
    <location>
        <begin position="365"/>
        <end position="486"/>
    </location>
</feature>
<gene>
    <name evidence="10" type="ORF">AMD01_18655</name>
</gene>
<dbReference type="Proteomes" id="UP000037558">
    <property type="component" value="Unassembled WGS sequence"/>
</dbReference>
<feature type="transmembrane region" description="Helical" evidence="9">
    <location>
        <begin position="1007"/>
        <end position="1029"/>
    </location>
</feature>
<feature type="transmembrane region" description="Helical" evidence="9">
    <location>
        <begin position="874"/>
        <end position="894"/>
    </location>
</feature>
<evidence type="ECO:0000256" key="1">
    <source>
        <dbReference type="ARBA" id="ARBA00004651"/>
    </source>
</evidence>
<dbReference type="RefSeq" id="WP_053402961.1">
    <property type="nucleotide sequence ID" value="NZ_LILC01000027.1"/>
</dbReference>
<keyword evidence="5 9" id="KW-1133">Transmembrane helix</keyword>
<feature type="compositionally biased region" description="Basic and acidic residues" evidence="8">
    <location>
        <begin position="471"/>
        <end position="486"/>
    </location>
</feature>
<feature type="transmembrane region" description="Helical" evidence="9">
    <location>
        <begin position="940"/>
        <end position="958"/>
    </location>
</feature>
<feature type="compositionally biased region" description="Low complexity" evidence="8">
    <location>
        <begin position="393"/>
        <end position="402"/>
    </location>
</feature>
<evidence type="ECO:0000256" key="6">
    <source>
        <dbReference type="ARBA" id="ARBA00023136"/>
    </source>
</evidence>
<feature type="region of interest" description="Disordered" evidence="8">
    <location>
        <begin position="509"/>
        <end position="529"/>
    </location>
</feature>
<sequence>MSEKQRYGVKLVLAIVLILALPALFFQYVGDNPLKVSDTASGQIAVVNEDRGVGGTDGGKEVDFGAKVAPILQKDSQYEWKNVTRSVANQGLKSGQYEAVVYIPSNYSSSALTYTDNRPEKASLQYRVQSRLTSVDKQKVVRELEAASSKASNEITSRYWNYVAQEMDDVRGKFDNILDKEIKFQKTMLAFYKPGSKDLAGELDNQKKTLEQIQESVKNAEKGSATRKEDVQQIEANLESFVQYVDQYKAYQEAQDSLLQQAQAASLQSLQTSIQHVGENQEGIQALFQDQTSQVSSSISSLEQQLQAQSQMAEELQVAQADKSATQESDLKTFNNDLLDQYRQQEAITAFNELEEKLMPLRKELQVPTPEKPDPEVPGDGGTTPPGDGGTTPPGDGDTTPPGDGGTTPPGDGGTTPPGDGSTTPPGDGGTTPPGDGGTTPPGDGGTTPPDNGPSFEAERAELTALAAKVSETKKKLEEMTGEKTPEVTEAIESLTDVAARIEAVEKKLAEQASAPSAPSAPSDSSELQQKYDDLQKRFAEVQKQLLELQQQQNNGDLQKLQKAYDELSANYKDLNERYEALKAFVDDMTKLPDERKEDVATIVALIKQKEERIQSSYLLSDERKQRLQEEFSPVIQTSDIKALIDYNDYLSKYEQALNQVSRTDTKSVLLNSDGTNERVGSIVYGTGNTEELGNSLKENVDASKDQSTNLNDVVANFVEQYQQTIAQEQSTMITDLTQVQDRANTMTEILQQTNDPKQEADPNVGGLVSLQRSMGQELQGMNSLIESLGERQDKVVTYTGDLQKRVNDVQAKADELNTKWAKNVDSTKLVHGDVYKILSNTSINGQPNNYVYNYLANPVQIKGDVPAEKIKEVPPVVIMVIILISSLLIGYFSHYYRKAPLLVRAALFGLLNLIVGLMISIFSLNIYTLSDDRSIQWSVYTILLLVATSLIVQLAFLASNFVGWIVTVILILFFITPLLTLSMPNFGYEDPVSKVYMSIQYDTHTLFTSAVIALVGLIVILAALPAVVRFMKSNNHRVESDETYDA</sequence>
<evidence type="ECO:0000256" key="4">
    <source>
        <dbReference type="ARBA" id="ARBA00022692"/>
    </source>
</evidence>
<feature type="coiled-coil region" evidence="7">
    <location>
        <begin position="196"/>
        <end position="223"/>
    </location>
</feature>
<dbReference type="PATRIC" id="fig|284581.3.peg.6"/>
<evidence type="ECO:0000256" key="9">
    <source>
        <dbReference type="SAM" id="Phobius"/>
    </source>
</evidence>
<evidence type="ECO:0000313" key="11">
    <source>
        <dbReference type="Proteomes" id="UP000037558"/>
    </source>
</evidence>
<feature type="compositionally biased region" description="Gly residues" evidence="8">
    <location>
        <begin position="427"/>
        <end position="446"/>
    </location>
</feature>
<dbReference type="InterPro" id="IPR023838">
    <property type="entry name" value="T7SS_EsaA"/>
</dbReference>
<dbReference type="PANTHER" id="PTHR30294">
    <property type="entry name" value="MEMBRANE COMPONENT OF ABC TRANSPORTER YHHJ-RELATED"/>
    <property type="match status" value="1"/>
</dbReference>
<evidence type="ECO:0000256" key="3">
    <source>
        <dbReference type="ARBA" id="ARBA00022475"/>
    </source>
</evidence>
<keyword evidence="7" id="KW-0175">Coiled coil</keyword>
<organism evidence="10 11">
    <name type="scientific">Priestia koreensis</name>
    <dbReference type="NCBI Taxonomy" id="284581"/>
    <lineage>
        <taxon>Bacteria</taxon>
        <taxon>Bacillati</taxon>
        <taxon>Bacillota</taxon>
        <taxon>Bacilli</taxon>
        <taxon>Bacillales</taxon>
        <taxon>Bacillaceae</taxon>
        <taxon>Priestia</taxon>
    </lineage>
</organism>